<evidence type="ECO:0000313" key="1">
    <source>
        <dbReference type="EMBL" id="PWN04208.1"/>
    </source>
</evidence>
<reference evidence="1 2" key="1">
    <citation type="submission" date="2018-05" db="EMBL/GenBank/DDBJ databases">
        <title>Nocardioides silvaticus genome.</title>
        <authorList>
            <person name="Li C."/>
            <person name="Wang G."/>
        </authorList>
    </citation>
    <scope>NUCLEOTIDE SEQUENCE [LARGE SCALE GENOMIC DNA]</scope>
    <source>
        <strain evidence="1 2">CCTCC AB 2018079</strain>
    </source>
</reference>
<keyword evidence="2" id="KW-1185">Reference proteome</keyword>
<dbReference type="EMBL" id="QGDD01000001">
    <property type="protein sequence ID" value="PWN04208.1"/>
    <property type="molecule type" value="Genomic_DNA"/>
</dbReference>
<evidence type="ECO:0000313" key="2">
    <source>
        <dbReference type="Proteomes" id="UP000245507"/>
    </source>
</evidence>
<proteinExistence type="predicted"/>
<protein>
    <submittedName>
        <fullName evidence="1">Uncharacterized protein</fullName>
    </submittedName>
</protein>
<dbReference type="RefSeq" id="WP_109691715.1">
    <property type="nucleotide sequence ID" value="NZ_QGDD01000001.1"/>
</dbReference>
<sequence length="65" mass="6669">MPELPDLAATAVKGQEIVAKGVQVAIDLVPTPGDVVDQVTATANELLALGKDIQDKVIAALTFNA</sequence>
<name>A0A316TKD1_9ACTN</name>
<accession>A0A316TKD1</accession>
<dbReference type="Proteomes" id="UP000245507">
    <property type="component" value="Unassembled WGS sequence"/>
</dbReference>
<dbReference type="AlphaFoldDB" id="A0A316TKD1"/>
<gene>
    <name evidence="1" type="ORF">DJ010_00700</name>
</gene>
<organism evidence="1 2">
    <name type="scientific">Nocardioides silvaticus</name>
    <dbReference type="NCBI Taxonomy" id="2201891"/>
    <lineage>
        <taxon>Bacteria</taxon>
        <taxon>Bacillati</taxon>
        <taxon>Actinomycetota</taxon>
        <taxon>Actinomycetes</taxon>
        <taxon>Propionibacteriales</taxon>
        <taxon>Nocardioidaceae</taxon>
        <taxon>Nocardioides</taxon>
    </lineage>
</organism>
<comment type="caution">
    <text evidence="1">The sequence shown here is derived from an EMBL/GenBank/DDBJ whole genome shotgun (WGS) entry which is preliminary data.</text>
</comment>
<dbReference type="OrthoDB" id="9985977at2"/>